<dbReference type="Gene3D" id="3.40.30.10">
    <property type="entry name" value="Glutaredoxin"/>
    <property type="match status" value="1"/>
</dbReference>
<gene>
    <name evidence="2" type="ORF">HNQ71_000701</name>
</gene>
<accession>A0A841NYC4</accession>
<evidence type="ECO:0000259" key="1">
    <source>
        <dbReference type="PROSITE" id="PS50404"/>
    </source>
</evidence>
<evidence type="ECO:0000313" key="2">
    <source>
        <dbReference type="EMBL" id="MBB6408057.1"/>
    </source>
</evidence>
<dbReference type="Pfam" id="PF13409">
    <property type="entry name" value="GST_N_2"/>
    <property type="match status" value="1"/>
</dbReference>
<dbReference type="InterPro" id="IPR036282">
    <property type="entry name" value="Glutathione-S-Trfase_C_sf"/>
</dbReference>
<dbReference type="Proteomes" id="UP000556329">
    <property type="component" value="Unassembled WGS sequence"/>
</dbReference>
<feature type="domain" description="GST N-terminal" evidence="1">
    <location>
        <begin position="2"/>
        <end position="87"/>
    </location>
</feature>
<dbReference type="Pfam" id="PF13410">
    <property type="entry name" value="GST_C_2"/>
    <property type="match status" value="1"/>
</dbReference>
<dbReference type="EC" id="2.5.1.18" evidence="2"/>
<dbReference type="Gene3D" id="1.20.1050.10">
    <property type="match status" value="1"/>
</dbReference>
<dbReference type="InterPro" id="IPR036249">
    <property type="entry name" value="Thioredoxin-like_sf"/>
</dbReference>
<proteinExistence type="predicted"/>
<protein>
    <submittedName>
        <fullName evidence="2">Glutathione S-transferase</fullName>
        <ecNumber evidence="2">2.5.1.18</ecNumber>
    </submittedName>
</protein>
<organism evidence="2 3">
    <name type="scientific">Mesorhizobium sangaii</name>
    <dbReference type="NCBI Taxonomy" id="505389"/>
    <lineage>
        <taxon>Bacteria</taxon>
        <taxon>Pseudomonadati</taxon>
        <taxon>Pseudomonadota</taxon>
        <taxon>Alphaproteobacteria</taxon>
        <taxon>Hyphomicrobiales</taxon>
        <taxon>Phyllobacteriaceae</taxon>
        <taxon>Mesorhizobium</taxon>
    </lineage>
</organism>
<dbReference type="RefSeq" id="WP_184871184.1">
    <property type="nucleotide sequence ID" value="NZ_JACHEF010000001.1"/>
</dbReference>
<comment type="caution">
    <text evidence="2">The sequence shown here is derived from an EMBL/GenBank/DDBJ whole genome shotgun (WGS) entry which is preliminary data.</text>
</comment>
<dbReference type="AlphaFoldDB" id="A0A841NYC4"/>
<reference evidence="2 3" key="1">
    <citation type="submission" date="2020-08" db="EMBL/GenBank/DDBJ databases">
        <title>Genomic Encyclopedia of Type Strains, Phase IV (KMG-IV): sequencing the most valuable type-strain genomes for metagenomic binning, comparative biology and taxonomic classification.</title>
        <authorList>
            <person name="Goeker M."/>
        </authorList>
    </citation>
    <scope>NUCLEOTIDE SEQUENCE [LARGE SCALE GENOMIC DNA]</scope>
    <source>
        <strain evidence="2 3">DSM 100039</strain>
    </source>
</reference>
<dbReference type="InterPro" id="IPR004045">
    <property type="entry name" value="Glutathione_S-Trfase_N"/>
</dbReference>
<sequence>MYLLHIANKNYSSWSLRPWVLMRELDIPFEERLTPFPAGSSWDLYRPFSPSGRVPCLIDNSLVDDGWAVWDSLGIVEYMAERHHGVWPVEAKARAWARSAAAEMHSSFTALRDACPMSCGVRIKPFPMSDALKQDLFRLGDLWNDGLARFGGPFLAGAHFTAVDAFFAPVAFRAQSYGLTFEGAAAAYPAQLLNLPAMREWYAAGLAETWRDPDHEAEIHAAGTIIEDLRATA</sequence>
<dbReference type="CDD" id="cd03043">
    <property type="entry name" value="GST_N_1"/>
    <property type="match status" value="1"/>
</dbReference>
<dbReference type="PANTHER" id="PTHR44051">
    <property type="entry name" value="GLUTATHIONE S-TRANSFERASE-RELATED"/>
    <property type="match status" value="1"/>
</dbReference>
<dbReference type="GO" id="GO:0004364">
    <property type="term" value="F:glutathione transferase activity"/>
    <property type="evidence" value="ECO:0007669"/>
    <property type="project" value="UniProtKB-EC"/>
</dbReference>
<dbReference type="CDD" id="cd03194">
    <property type="entry name" value="GST_C_3"/>
    <property type="match status" value="1"/>
</dbReference>
<name>A0A841NYC4_9HYPH</name>
<keyword evidence="3" id="KW-1185">Reference proteome</keyword>
<dbReference type="SUPFAM" id="SSF47616">
    <property type="entry name" value="GST C-terminal domain-like"/>
    <property type="match status" value="1"/>
</dbReference>
<dbReference type="SUPFAM" id="SSF52833">
    <property type="entry name" value="Thioredoxin-like"/>
    <property type="match status" value="1"/>
</dbReference>
<dbReference type="PANTHER" id="PTHR44051:SF8">
    <property type="entry name" value="GLUTATHIONE S-TRANSFERASE GSTA"/>
    <property type="match status" value="1"/>
</dbReference>
<keyword evidence="2" id="KW-0808">Transferase</keyword>
<dbReference type="EMBL" id="JACHEF010000001">
    <property type="protein sequence ID" value="MBB6408057.1"/>
    <property type="molecule type" value="Genomic_DNA"/>
</dbReference>
<evidence type="ECO:0000313" key="3">
    <source>
        <dbReference type="Proteomes" id="UP000556329"/>
    </source>
</evidence>
<dbReference type="PROSITE" id="PS50404">
    <property type="entry name" value="GST_NTER"/>
    <property type="match status" value="1"/>
</dbReference>